<dbReference type="PANTHER" id="PTHR15735">
    <property type="entry name" value="FCH AND DOUBLE SH3 DOMAINS PROTEIN"/>
    <property type="match status" value="1"/>
</dbReference>
<keyword evidence="9" id="KW-0009">Actin-binding</keyword>
<evidence type="ECO:0000256" key="7">
    <source>
        <dbReference type="ARBA" id="ARBA00022583"/>
    </source>
</evidence>
<dbReference type="Pfam" id="PF03983">
    <property type="entry name" value="SHD1"/>
    <property type="match status" value="1"/>
</dbReference>
<dbReference type="GO" id="GO:0005886">
    <property type="term" value="C:plasma membrane"/>
    <property type="evidence" value="ECO:0007669"/>
    <property type="project" value="UniProtKB-SubCell"/>
</dbReference>
<reference evidence="14 15" key="1">
    <citation type="journal article" date="2015" name="Sci. Rep.">
        <title>Chromosome-level genome map provides insights into diverse defense mechanisms in the medicinal fungus Ganoderma sinense.</title>
        <authorList>
            <person name="Zhu Y."/>
            <person name="Xu J."/>
            <person name="Sun C."/>
            <person name="Zhou S."/>
            <person name="Xu H."/>
            <person name="Nelson D.R."/>
            <person name="Qian J."/>
            <person name="Song J."/>
            <person name="Luo H."/>
            <person name="Xiang L."/>
            <person name="Li Y."/>
            <person name="Xu Z."/>
            <person name="Ji A."/>
            <person name="Wang L."/>
            <person name="Lu S."/>
            <person name="Hayward A."/>
            <person name="Sun W."/>
            <person name="Li X."/>
            <person name="Schwartz D.C."/>
            <person name="Wang Y."/>
            <person name="Chen S."/>
        </authorList>
    </citation>
    <scope>NUCLEOTIDE SEQUENCE [LARGE SCALE GENOMIC DNA]</scope>
    <source>
        <strain evidence="14 15">ZZ0214-1</strain>
    </source>
</reference>
<keyword evidence="6 11" id="KW-0728">SH3 domain</keyword>
<feature type="region of interest" description="Disordered" evidence="12">
    <location>
        <begin position="731"/>
        <end position="865"/>
    </location>
</feature>
<dbReference type="GO" id="GO:0030833">
    <property type="term" value="P:regulation of actin filament polymerization"/>
    <property type="evidence" value="ECO:0007669"/>
    <property type="project" value="TreeGrafter"/>
</dbReference>
<evidence type="ECO:0000256" key="8">
    <source>
        <dbReference type="ARBA" id="ARBA00022753"/>
    </source>
</evidence>
<evidence type="ECO:0000256" key="2">
    <source>
        <dbReference type="ARBA" id="ARBA00004134"/>
    </source>
</evidence>
<feature type="compositionally biased region" description="Basic and acidic residues" evidence="12">
    <location>
        <begin position="453"/>
        <end position="476"/>
    </location>
</feature>
<dbReference type="GO" id="GO:0003779">
    <property type="term" value="F:actin binding"/>
    <property type="evidence" value="ECO:0007669"/>
    <property type="project" value="UniProtKB-KW"/>
</dbReference>
<evidence type="ECO:0000313" key="15">
    <source>
        <dbReference type="Proteomes" id="UP000230002"/>
    </source>
</evidence>
<dbReference type="PRINTS" id="PR00452">
    <property type="entry name" value="SH3DOMAIN"/>
</dbReference>
<dbReference type="GO" id="GO:0030479">
    <property type="term" value="C:actin cortical patch"/>
    <property type="evidence" value="ECO:0007669"/>
    <property type="project" value="UniProtKB-SubCell"/>
</dbReference>
<feature type="compositionally biased region" description="Acidic residues" evidence="12">
    <location>
        <begin position="328"/>
        <end position="340"/>
    </location>
</feature>
<feature type="compositionally biased region" description="Low complexity" evidence="12">
    <location>
        <begin position="792"/>
        <end position="816"/>
    </location>
</feature>
<dbReference type="Proteomes" id="UP000230002">
    <property type="component" value="Unassembled WGS sequence"/>
</dbReference>
<feature type="compositionally biased region" description="Pro residues" evidence="12">
    <location>
        <begin position="1113"/>
        <end position="1127"/>
    </location>
</feature>
<evidence type="ECO:0000256" key="12">
    <source>
        <dbReference type="SAM" id="MobiDB-lite"/>
    </source>
</evidence>
<feature type="domain" description="SH3" evidence="13">
    <location>
        <begin position="74"/>
        <end position="135"/>
    </location>
</feature>
<feature type="region of interest" description="Disordered" evidence="12">
    <location>
        <begin position="595"/>
        <end position="642"/>
    </location>
</feature>
<dbReference type="Gene3D" id="2.30.30.700">
    <property type="entry name" value="SLA1 homology domain 1"/>
    <property type="match status" value="1"/>
</dbReference>
<dbReference type="InterPro" id="IPR035800">
    <property type="entry name" value="Sla1_SH3_1"/>
</dbReference>
<keyword evidence="7" id="KW-0254">Endocytosis</keyword>
<feature type="region of interest" description="Disordered" evidence="12">
    <location>
        <begin position="441"/>
        <end position="544"/>
    </location>
</feature>
<dbReference type="Pfam" id="PF00018">
    <property type="entry name" value="SH3_1"/>
    <property type="match status" value="1"/>
</dbReference>
<dbReference type="GO" id="GO:0042802">
    <property type="term" value="F:identical protein binding"/>
    <property type="evidence" value="ECO:0007669"/>
    <property type="project" value="InterPro"/>
</dbReference>
<comment type="similarity">
    <text evidence="4">Belongs to the SLA1 family.</text>
</comment>
<dbReference type="Pfam" id="PF24081">
    <property type="entry name" value="PH_SLA1"/>
    <property type="match status" value="1"/>
</dbReference>
<dbReference type="SUPFAM" id="SSF50044">
    <property type="entry name" value="SH3-domain"/>
    <property type="match status" value="3"/>
</dbReference>
<evidence type="ECO:0000259" key="13">
    <source>
        <dbReference type="PROSITE" id="PS50002"/>
    </source>
</evidence>
<feature type="compositionally biased region" description="Low complexity" evidence="12">
    <location>
        <begin position="626"/>
        <end position="637"/>
    </location>
</feature>
<dbReference type="Gene3D" id="2.30.30.40">
    <property type="entry name" value="SH3 Domains"/>
    <property type="match status" value="3"/>
</dbReference>
<evidence type="ECO:0000256" key="1">
    <source>
        <dbReference type="ARBA" id="ARBA00004125"/>
    </source>
</evidence>
<evidence type="ECO:0000256" key="11">
    <source>
        <dbReference type="PROSITE-ProRule" id="PRU00192"/>
    </source>
</evidence>
<dbReference type="GO" id="GO:0043130">
    <property type="term" value="F:ubiquitin binding"/>
    <property type="evidence" value="ECO:0007669"/>
    <property type="project" value="InterPro"/>
</dbReference>
<dbReference type="PANTHER" id="PTHR15735:SF21">
    <property type="entry name" value="PROTEIN NERVOUS WRECK"/>
    <property type="match status" value="1"/>
</dbReference>
<dbReference type="GO" id="GO:0010008">
    <property type="term" value="C:endosome membrane"/>
    <property type="evidence" value="ECO:0007669"/>
    <property type="project" value="UniProtKB-SubCell"/>
</dbReference>
<keyword evidence="15" id="KW-1185">Reference proteome</keyword>
<organism evidence="14 15">
    <name type="scientific">Ganoderma sinense ZZ0214-1</name>
    <dbReference type="NCBI Taxonomy" id="1077348"/>
    <lineage>
        <taxon>Eukaryota</taxon>
        <taxon>Fungi</taxon>
        <taxon>Dikarya</taxon>
        <taxon>Basidiomycota</taxon>
        <taxon>Agaricomycotina</taxon>
        <taxon>Agaricomycetes</taxon>
        <taxon>Polyporales</taxon>
        <taxon>Polyporaceae</taxon>
        <taxon>Ganoderma</taxon>
    </lineage>
</organism>
<dbReference type="GO" id="GO:0030674">
    <property type="term" value="F:protein-macromolecule adaptor activity"/>
    <property type="evidence" value="ECO:0007669"/>
    <property type="project" value="InterPro"/>
</dbReference>
<dbReference type="CDD" id="cd22249">
    <property type="entry name" value="UDM1_RNF168_RNF169-like"/>
    <property type="match status" value="1"/>
</dbReference>
<proteinExistence type="inferred from homology"/>
<dbReference type="Pfam" id="PF07653">
    <property type="entry name" value="SH3_2"/>
    <property type="match status" value="1"/>
</dbReference>
<dbReference type="InterPro" id="IPR036028">
    <property type="entry name" value="SH3-like_dom_sf"/>
</dbReference>
<keyword evidence="10" id="KW-0206">Cytoskeleton</keyword>
<evidence type="ECO:0000313" key="14">
    <source>
        <dbReference type="EMBL" id="PIL36986.1"/>
    </source>
</evidence>
<dbReference type="GO" id="GO:0006897">
    <property type="term" value="P:endocytosis"/>
    <property type="evidence" value="ECO:0007669"/>
    <property type="project" value="UniProtKB-KW"/>
</dbReference>
<evidence type="ECO:0000256" key="6">
    <source>
        <dbReference type="ARBA" id="ARBA00022443"/>
    </source>
</evidence>
<dbReference type="SMART" id="SM00326">
    <property type="entry name" value="SH3"/>
    <property type="match status" value="3"/>
</dbReference>
<dbReference type="Pfam" id="PF14604">
    <property type="entry name" value="SH3_9"/>
    <property type="match status" value="1"/>
</dbReference>
<keyword evidence="8" id="KW-0967">Endosome</keyword>
<evidence type="ECO:0000256" key="10">
    <source>
        <dbReference type="ARBA" id="ARBA00023212"/>
    </source>
</evidence>
<feature type="region of interest" description="Disordered" evidence="12">
    <location>
        <begin position="1104"/>
        <end position="1163"/>
    </location>
</feature>
<dbReference type="EMBL" id="AYKW01000001">
    <property type="protein sequence ID" value="PIL36986.1"/>
    <property type="molecule type" value="Genomic_DNA"/>
</dbReference>
<feature type="compositionally biased region" description="Basic and acidic residues" evidence="12">
    <location>
        <begin position="484"/>
        <end position="544"/>
    </location>
</feature>
<evidence type="ECO:0000256" key="9">
    <source>
        <dbReference type="ARBA" id="ARBA00023203"/>
    </source>
</evidence>
<evidence type="ECO:0000256" key="3">
    <source>
        <dbReference type="ARBA" id="ARBA00004413"/>
    </source>
</evidence>
<dbReference type="InterPro" id="IPR056996">
    <property type="entry name" value="PH_SLA1"/>
</dbReference>
<feature type="compositionally biased region" description="Polar residues" evidence="12">
    <location>
        <begin position="763"/>
        <end position="790"/>
    </location>
</feature>
<feature type="domain" description="SH3" evidence="13">
    <location>
        <begin position="350"/>
        <end position="410"/>
    </location>
</feature>
<dbReference type="OrthoDB" id="5971719at2759"/>
<comment type="subcellular location">
    <subcellularLocation>
        <location evidence="3">Cell membrane</location>
        <topology evidence="3">Peripheral membrane protein</topology>
        <orientation evidence="3">Cytoplasmic side</orientation>
    </subcellularLocation>
    <subcellularLocation>
        <location evidence="2">Cytoplasm</location>
        <location evidence="2">Cytoskeleton</location>
        <location evidence="2">Actin patch</location>
    </subcellularLocation>
    <subcellularLocation>
        <location evidence="1">Endosome membrane</location>
        <topology evidence="1">Peripheral membrane protein</topology>
        <orientation evidence="1">Cytoplasmic side</orientation>
    </subcellularLocation>
</comment>
<dbReference type="CDD" id="cd00174">
    <property type="entry name" value="SH3"/>
    <property type="match status" value="1"/>
</dbReference>
<name>A0A2G8ST87_9APHY</name>
<sequence>MATEPSHYLAVLKASYDYEPQADAADEIAIKEDQLLFLLERTDSEWWKIQIKSDSQEEEGPSGLVPAAYVEPADPIQVVKALYDYDATQPTELTVKEDEILHVYGKDDEWLLVSSPEEEGRVGYVPGNYVEETSGEGEEAAAAPAATSLSSIVVPDSPPKPARPVSTYVDPADRVAAASNKAQADSIQTWSVSEVDAKGKKKKGTLGIGNGAMFFASESDKTPVRKWQTGDIQNVKLEKSKHVHIDVSGADATSLHFHAGSKDTAEAIMTKLDSSRAIAAEAAGPSTNGIAPSPPPAPAEPIERPRSSAQKSVHFAQDEPDVIPPAEAYEEEEEEEEEEVQPVHAAAESEDGPTAVVLYDFTADGDDELTVAEGETLIVLERDSEEWWKCRNAHGAEGVVPASYVELVGGAAVLHPGPSASSRAAEEAVATAAAAVAAERAAQEVAEREEEEERRASLERERAEKERKKQEAEQRAKAAAAAAEADRKRREREREKQKEKERAAAEEEAKRRKQEAATAERKKSVDKPRQSNEKGRGPPPETLREWRDRTGQFRVDAAFLGFANGKLRLHKVNGVVIEVPAEKMSEDDLRYVQKLTKQKNGSSSHRRSDDDDEPLELRRRSLVPEAATRSSPSPRAAQQPKKGPTIDWFEFFLNAGCDVDDCTRYADAFERDKMDEAVLPDITEATMRLLGLREGDIIRVKKAIEQRKPKTDMREEQLRKDEELARQLQAEENSNLKPRSPAPNLFASSNGELKNMRRGRPQATKSVPTNVDLQSISTASDQIQRSSSPLVASPDSLQPPSSSPAAPSAKSSTAAPIISGFDDDAWTNRPSSTKPVAPTPPPAPVRAPSAPPAPPPPPAAQPAVAPAMPAVQVSPPPVRAASVASGAPVQQQEVPVKSADDDIFNQLARIAAIRVSSPAAPVPQPAVPLAPQRTQSASLSPPAGFQQGMGMGNSPVSMGHALQAQQTGMLSSPSPVNINGPRGPFAPVPANQALLQPLVPTTTGFNGFVPTRPGTSPSAFQPGPSPQPSMLPQQTGFQPSMLPQQTGFQPQPTGLPNGGFGGMGGGMQPVSAFQPSPTFNAMQPQPTGFNPIQTNPTGFNPGMNAGFGSPFANPAPPPPVPPLPSQPPVNTNPANIFAQMKSGTFAQDDPAPQGADKYDALRPNPIPLTAQATGWGGFGNVNGFQSGYGYQH</sequence>
<keyword evidence="10" id="KW-0963">Cytoplasm</keyword>
<feature type="compositionally biased region" description="Pro residues" evidence="12">
    <location>
        <begin position="837"/>
        <end position="860"/>
    </location>
</feature>
<dbReference type="InterPro" id="IPR007131">
    <property type="entry name" value="SHD1"/>
</dbReference>
<dbReference type="AlphaFoldDB" id="A0A2G8ST87"/>
<accession>A0A2G8ST87</accession>
<evidence type="ECO:0000256" key="5">
    <source>
        <dbReference type="ARBA" id="ARBA00020357"/>
    </source>
</evidence>
<dbReference type="CDD" id="cd11773">
    <property type="entry name" value="SH3_Sla1p_1"/>
    <property type="match status" value="1"/>
</dbReference>
<evidence type="ECO:0000256" key="4">
    <source>
        <dbReference type="ARBA" id="ARBA00007948"/>
    </source>
</evidence>
<dbReference type="STRING" id="1077348.A0A2G8ST87"/>
<protein>
    <recommendedName>
        <fullName evidence="5">Actin cytoskeleton-regulatory complex protein SLA1</fullName>
    </recommendedName>
</protein>
<gene>
    <name evidence="14" type="ORF">GSI_00678</name>
</gene>
<dbReference type="PROSITE" id="PS50002">
    <property type="entry name" value="SH3"/>
    <property type="match status" value="2"/>
</dbReference>
<dbReference type="Gene3D" id="1.10.150.50">
    <property type="entry name" value="Transcription Factor, Ets-1"/>
    <property type="match status" value="1"/>
</dbReference>
<feature type="region of interest" description="Disordered" evidence="12">
    <location>
        <begin position="284"/>
        <end position="350"/>
    </location>
</feature>
<dbReference type="InterPro" id="IPR013761">
    <property type="entry name" value="SAM/pointed_sf"/>
</dbReference>
<comment type="caution">
    <text evidence="14">The sequence shown here is derived from an EMBL/GenBank/DDBJ whole genome shotgun (WGS) entry which is preliminary data.</text>
</comment>
<dbReference type="InterPro" id="IPR001452">
    <property type="entry name" value="SH3_domain"/>
</dbReference>